<evidence type="ECO:0000313" key="3">
    <source>
        <dbReference type="Proteomes" id="UP000327478"/>
    </source>
</evidence>
<name>A0A5Q0P087_9GAMM</name>
<dbReference type="EMBL" id="WITK01000011">
    <property type="protein sequence ID" value="MQW92233.1"/>
    <property type="molecule type" value="Genomic_DNA"/>
</dbReference>
<dbReference type="RefSeq" id="WP_153370881.1">
    <property type="nucleotide sequence ID" value="NZ_CP045650.1"/>
</dbReference>
<proteinExistence type="predicted"/>
<keyword evidence="3" id="KW-1185">Reference proteome</keyword>
<evidence type="ECO:0000313" key="1">
    <source>
        <dbReference type="EMBL" id="MQW92233.1"/>
    </source>
</evidence>
<dbReference type="InterPro" id="IPR029470">
    <property type="entry name" value="PDDEXK_4"/>
</dbReference>
<dbReference type="Proteomes" id="UP000480556">
    <property type="component" value="Unassembled WGS sequence"/>
</dbReference>
<dbReference type="Proteomes" id="UP000327478">
    <property type="component" value="Chromosome"/>
</dbReference>
<sequence length="365" mass="43295">MLLENKLKYFEALLESAKKFKQQPREKTFFDTAIRNHYENPTTELLEFFLNPQESHELGDVFWKGFADVVQAELKQDTDVSMGQIERLERECVTHSGNRIDLMLETDSHLLLVEAKIYHHQNNPFDDYVKYAKTRTKGKEILGLILSISGKSEALNWYGISYQQLVNAVRPYLAEQMLSQPMNKWNLFAREFLLHLESYYKIQNLDMNRVQFIFDHYQEIQELQKLKTNTIKEVVEKISQQLNLMIDNYASFTKYESWGGIRFYNHAWGNLTNTTLHIREHKGETIFGVTTYILNLSEELQEEAFQILNCHEDSRLRNWKIEKYKGGAERWLCIYWDSPEPTFEAIEKLILEKARLLDQIEKTLR</sequence>
<dbReference type="AlphaFoldDB" id="A0A5Q0P087"/>
<accession>A0A5Q0P087</accession>
<dbReference type="EMBL" id="CP045650">
    <property type="protein sequence ID" value="QGA10479.1"/>
    <property type="molecule type" value="Genomic_DNA"/>
</dbReference>
<protein>
    <submittedName>
        <fullName evidence="1">Nuclease</fullName>
    </submittedName>
</protein>
<gene>
    <name evidence="2" type="ORF">GFH30_03275</name>
    <name evidence="1" type="ORF">GHJ48_07485</name>
</gene>
<evidence type="ECO:0000313" key="4">
    <source>
        <dbReference type="Proteomes" id="UP000480556"/>
    </source>
</evidence>
<reference evidence="3 4" key="1">
    <citation type="submission" date="2019-10" db="EMBL/GenBank/DDBJ databases">
        <authorList>
            <person name="Dong K."/>
        </authorList>
    </citation>
    <scope>NUCLEOTIDE SEQUENCE [LARGE SCALE GENOMIC DNA]</scope>
    <source>
        <strain evidence="3">dk386</strain>
        <strain evidence="2">Dk386</strain>
        <strain evidence="4">dk771</strain>
        <strain evidence="1">Dk771</strain>
    </source>
</reference>
<evidence type="ECO:0000313" key="2">
    <source>
        <dbReference type="EMBL" id="QGA10479.1"/>
    </source>
</evidence>
<dbReference type="Pfam" id="PF14281">
    <property type="entry name" value="PDDEXK_4"/>
    <property type="match status" value="1"/>
</dbReference>
<organism evidence="1 4">
    <name type="scientific">Acinetobacter wanghuae</name>
    <dbReference type="NCBI Taxonomy" id="2662362"/>
    <lineage>
        <taxon>Bacteria</taxon>
        <taxon>Pseudomonadati</taxon>
        <taxon>Pseudomonadota</taxon>
        <taxon>Gammaproteobacteria</taxon>
        <taxon>Moraxellales</taxon>
        <taxon>Moraxellaceae</taxon>
        <taxon>Acinetobacter</taxon>
    </lineage>
</organism>